<dbReference type="AlphaFoldDB" id="A0A9P5NKR7"/>
<sequence length="78" mass="9037">MCFITCFHHSFSFFDHALPVLTHMLSLLIFTQKVILVCVFPLLRTSLDHLVSFFLTSPLPSSLLDVYILYVRTYILAE</sequence>
<accession>A0A9P5NKR7</accession>
<keyword evidence="1" id="KW-0472">Membrane</keyword>
<name>A0A9P5NKR7_GYMJU</name>
<protein>
    <submittedName>
        <fullName evidence="2">Uncharacterized protein</fullName>
    </submittedName>
</protein>
<gene>
    <name evidence="2" type="ORF">CPB84DRAFT_1782980</name>
</gene>
<proteinExistence type="predicted"/>
<reference evidence="2" key="1">
    <citation type="submission" date="2020-11" db="EMBL/GenBank/DDBJ databases">
        <authorList>
            <consortium name="DOE Joint Genome Institute"/>
            <person name="Ahrendt S."/>
            <person name="Riley R."/>
            <person name="Andreopoulos W."/>
            <person name="LaButti K."/>
            <person name="Pangilinan J."/>
            <person name="Ruiz-duenas F.J."/>
            <person name="Barrasa J.M."/>
            <person name="Sanchez-Garcia M."/>
            <person name="Camarero S."/>
            <person name="Miyauchi S."/>
            <person name="Serrano A."/>
            <person name="Linde D."/>
            <person name="Babiker R."/>
            <person name="Drula E."/>
            <person name="Ayuso-Fernandez I."/>
            <person name="Pacheco R."/>
            <person name="Padilla G."/>
            <person name="Ferreira P."/>
            <person name="Barriuso J."/>
            <person name="Kellner H."/>
            <person name="Castanera R."/>
            <person name="Alfaro M."/>
            <person name="Ramirez L."/>
            <person name="Pisabarro A.G."/>
            <person name="Kuo A."/>
            <person name="Tritt A."/>
            <person name="Lipzen A."/>
            <person name="He G."/>
            <person name="Yan M."/>
            <person name="Ng V."/>
            <person name="Cullen D."/>
            <person name="Martin F."/>
            <person name="Rosso M.-N."/>
            <person name="Henrissat B."/>
            <person name="Hibbett D."/>
            <person name="Martinez A.T."/>
            <person name="Grigoriev I.V."/>
        </authorList>
    </citation>
    <scope>NUCLEOTIDE SEQUENCE</scope>
    <source>
        <strain evidence="2">AH 44721</strain>
    </source>
</reference>
<evidence type="ECO:0000256" key="1">
    <source>
        <dbReference type="SAM" id="Phobius"/>
    </source>
</evidence>
<dbReference type="EMBL" id="JADNYJ010000065">
    <property type="protein sequence ID" value="KAF8894201.1"/>
    <property type="molecule type" value="Genomic_DNA"/>
</dbReference>
<keyword evidence="1" id="KW-0812">Transmembrane</keyword>
<organism evidence="2 3">
    <name type="scientific">Gymnopilus junonius</name>
    <name type="common">Spectacular rustgill mushroom</name>
    <name type="synonym">Gymnopilus spectabilis subsp. junonius</name>
    <dbReference type="NCBI Taxonomy" id="109634"/>
    <lineage>
        <taxon>Eukaryota</taxon>
        <taxon>Fungi</taxon>
        <taxon>Dikarya</taxon>
        <taxon>Basidiomycota</taxon>
        <taxon>Agaricomycotina</taxon>
        <taxon>Agaricomycetes</taxon>
        <taxon>Agaricomycetidae</taxon>
        <taxon>Agaricales</taxon>
        <taxon>Agaricineae</taxon>
        <taxon>Hymenogastraceae</taxon>
        <taxon>Gymnopilus</taxon>
    </lineage>
</organism>
<feature type="transmembrane region" description="Helical" evidence="1">
    <location>
        <begin position="20"/>
        <end position="43"/>
    </location>
</feature>
<evidence type="ECO:0000313" key="2">
    <source>
        <dbReference type="EMBL" id="KAF8894201.1"/>
    </source>
</evidence>
<keyword evidence="3" id="KW-1185">Reference proteome</keyword>
<evidence type="ECO:0000313" key="3">
    <source>
        <dbReference type="Proteomes" id="UP000724874"/>
    </source>
</evidence>
<keyword evidence="1" id="KW-1133">Transmembrane helix</keyword>
<feature type="transmembrane region" description="Helical" evidence="1">
    <location>
        <begin position="50"/>
        <end position="70"/>
    </location>
</feature>
<comment type="caution">
    <text evidence="2">The sequence shown here is derived from an EMBL/GenBank/DDBJ whole genome shotgun (WGS) entry which is preliminary data.</text>
</comment>
<dbReference type="Proteomes" id="UP000724874">
    <property type="component" value="Unassembled WGS sequence"/>
</dbReference>